<dbReference type="EMBL" id="CAJHJT010000056">
    <property type="protein sequence ID" value="CAD7013747.1"/>
    <property type="molecule type" value="Genomic_DNA"/>
</dbReference>
<evidence type="ECO:0000313" key="1">
    <source>
        <dbReference type="EMBL" id="CAD7013747.1"/>
    </source>
</evidence>
<comment type="caution">
    <text evidence="1">The sequence shown here is derived from an EMBL/GenBank/DDBJ whole genome shotgun (WGS) entry which is preliminary data.</text>
</comment>
<protein>
    <submittedName>
        <fullName evidence="1">(Mediterranean fruit fly) hypothetical protein</fullName>
    </submittedName>
</protein>
<accession>A0A811VER4</accession>
<name>A0A811VER4_CERCA</name>
<gene>
    <name evidence="1" type="ORF">CCAP1982_LOCUS21778</name>
</gene>
<proteinExistence type="predicted"/>
<organism evidence="1 2">
    <name type="scientific">Ceratitis capitata</name>
    <name type="common">Mediterranean fruit fly</name>
    <name type="synonym">Tephritis capitata</name>
    <dbReference type="NCBI Taxonomy" id="7213"/>
    <lineage>
        <taxon>Eukaryota</taxon>
        <taxon>Metazoa</taxon>
        <taxon>Ecdysozoa</taxon>
        <taxon>Arthropoda</taxon>
        <taxon>Hexapoda</taxon>
        <taxon>Insecta</taxon>
        <taxon>Pterygota</taxon>
        <taxon>Neoptera</taxon>
        <taxon>Endopterygota</taxon>
        <taxon>Diptera</taxon>
        <taxon>Brachycera</taxon>
        <taxon>Muscomorpha</taxon>
        <taxon>Tephritoidea</taxon>
        <taxon>Tephritidae</taxon>
        <taxon>Ceratitis</taxon>
        <taxon>Ceratitis</taxon>
    </lineage>
</organism>
<sequence length="97" mass="10819">MDKTVYLYKLTHHSIFATQSSTIYFLKSEDEAEQLTLAHLRLSIIFCGVDTLNGARPVAKCLILELSTALHGNKLTALHVLIATNVTTKCILNYIQI</sequence>
<evidence type="ECO:0000313" key="2">
    <source>
        <dbReference type="Proteomes" id="UP000606786"/>
    </source>
</evidence>
<reference evidence="1" key="1">
    <citation type="submission" date="2020-11" db="EMBL/GenBank/DDBJ databases">
        <authorList>
            <person name="Whitehead M."/>
        </authorList>
    </citation>
    <scope>NUCLEOTIDE SEQUENCE</scope>
    <source>
        <strain evidence="1">EGII</strain>
    </source>
</reference>
<keyword evidence="2" id="KW-1185">Reference proteome</keyword>
<dbReference type="Proteomes" id="UP000606786">
    <property type="component" value="Unassembled WGS sequence"/>
</dbReference>
<dbReference type="AlphaFoldDB" id="A0A811VER4"/>